<evidence type="ECO:0000313" key="1">
    <source>
        <dbReference type="EMBL" id="EPX73466.1"/>
    </source>
</evidence>
<dbReference type="GeneID" id="25031665"/>
<organism evidence="1 2">
    <name type="scientific">Schizosaccharomyces octosporus (strain yFS286)</name>
    <name type="common">Fission yeast</name>
    <name type="synonym">Octosporomyces octosporus</name>
    <dbReference type="NCBI Taxonomy" id="483514"/>
    <lineage>
        <taxon>Eukaryota</taxon>
        <taxon>Fungi</taxon>
        <taxon>Dikarya</taxon>
        <taxon>Ascomycota</taxon>
        <taxon>Taphrinomycotina</taxon>
        <taxon>Schizosaccharomycetes</taxon>
        <taxon>Schizosaccharomycetales</taxon>
        <taxon>Schizosaccharomycetaceae</taxon>
        <taxon>Schizosaccharomyces</taxon>
    </lineage>
</organism>
<keyword evidence="1" id="KW-0560">Oxidoreductase</keyword>
<name>S9PWL1_SCHOY</name>
<dbReference type="OrthoDB" id="5371818at2759"/>
<dbReference type="EMBL" id="KE503206">
    <property type="protein sequence ID" value="EPX73466.1"/>
    <property type="molecule type" value="Genomic_DNA"/>
</dbReference>
<reference evidence="1 2" key="1">
    <citation type="journal article" date="2011" name="Science">
        <title>Comparative functional genomics of the fission yeasts.</title>
        <authorList>
            <person name="Rhind N."/>
            <person name="Chen Z."/>
            <person name="Yassour M."/>
            <person name="Thompson D.A."/>
            <person name="Haas B.J."/>
            <person name="Habib N."/>
            <person name="Wapinski I."/>
            <person name="Roy S."/>
            <person name="Lin M.F."/>
            <person name="Heiman D.I."/>
            <person name="Young S.K."/>
            <person name="Furuya K."/>
            <person name="Guo Y."/>
            <person name="Pidoux A."/>
            <person name="Chen H.M."/>
            <person name="Robbertse B."/>
            <person name="Goldberg J.M."/>
            <person name="Aoki K."/>
            <person name="Bayne E.H."/>
            <person name="Berlin A.M."/>
            <person name="Desjardins C.A."/>
            <person name="Dobbs E."/>
            <person name="Dukaj L."/>
            <person name="Fan L."/>
            <person name="FitzGerald M.G."/>
            <person name="French C."/>
            <person name="Gujja S."/>
            <person name="Hansen K."/>
            <person name="Keifenheim D."/>
            <person name="Levin J.Z."/>
            <person name="Mosher R.A."/>
            <person name="Mueller C.A."/>
            <person name="Pfiffner J."/>
            <person name="Priest M."/>
            <person name="Russ C."/>
            <person name="Smialowska A."/>
            <person name="Swoboda P."/>
            <person name="Sykes S.M."/>
            <person name="Vaughn M."/>
            <person name="Vengrova S."/>
            <person name="Yoder R."/>
            <person name="Zeng Q."/>
            <person name="Allshire R."/>
            <person name="Baulcombe D."/>
            <person name="Birren B.W."/>
            <person name="Brown W."/>
            <person name="Ekwall K."/>
            <person name="Kellis M."/>
            <person name="Leatherwood J."/>
            <person name="Levin H."/>
            <person name="Margalit H."/>
            <person name="Martienssen R."/>
            <person name="Nieduszynski C.A."/>
            <person name="Spatafora J.W."/>
            <person name="Friedman N."/>
            <person name="Dalgaard J.Z."/>
            <person name="Baumann P."/>
            <person name="Niki H."/>
            <person name="Regev A."/>
            <person name="Nusbaum C."/>
        </authorList>
    </citation>
    <scope>NUCLEOTIDE SEQUENCE [LARGE SCALE GENOMIC DNA]</scope>
    <source>
        <strain evidence="2">yFS286</strain>
    </source>
</reference>
<dbReference type="HOGENOM" id="CLU_2905453_0_0_1"/>
<evidence type="ECO:0000313" key="2">
    <source>
        <dbReference type="Proteomes" id="UP000016088"/>
    </source>
</evidence>
<protein>
    <submittedName>
        <fullName evidence="1">Pseudo ring cleavage dioxygenase</fullName>
    </submittedName>
</protein>
<dbReference type="GO" id="GO:0051213">
    <property type="term" value="F:dioxygenase activity"/>
    <property type="evidence" value="ECO:0007669"/>
    <property type="project" value="UniProtKB-KW"/>
</dbReference>
<dbReference type="Proteomes" id="UP000016088">
    <property type="component" value="Unassembled WGS sequence"/>
</dbReference>
<sequence length="62" mass="6759">MDVYVKGLDLGAEYFSNGRTALTFGEQKINLHIANASPILPRANLRNPGSADALSDIWVRSL</sequence>
<dbReference type="RefSeq" id="XP_013016635.1">
    <property type="nucleotide sequence ID" value="XM_013161181.1"/>
</dbReference>
<keyword evidence="1" id="KW-0223">Dioxygenase</keyword>
<proteinExistence type="predicted"/>
<gene>
    <name evidence="1" type="ORF">SOCG_02690</name>
</gene>
<accession>S9PWL1</accession>
<keyword evidence="2" id="KW-1185">Reference proteome</keyword>
<dbReference type="VEuPathDB" id="FungiDB:SOCG_02690"/>
<dbReference type="AlphaFoldDB" id="S9PWL1"/>